<dbReference type="Proteomes" id="UP000625210">
    <property type="component" value="Unassembled WGS sequence"/>
</dbReference>
<evidence type="ECO:0000256" key="1">
    <source>
        <dbReference type="ARBA" id="ARBA00022729"/>
    </source>
</evidence>
<keyword evidence="1 3" id="KW-0732">Signal</keyword>
<feature type="domain" description="M23ase beta-sheet core" evidence="4">
    <location>
        <begin position="258"/>
        <end position="349"/>
    </location>
</feature>
<evidence type="ECO:0000256" key="2">
    <source>
        <dbReference type="SAM" id="Coils"/>
    </source>
</evidence>
<evidence type="ECO:0008006" key="8">
    <source>
        <dbReference type="Google" id="ProtNLM"/>
    </source>
</evidence>
<evidence type="ECO:0000259" key="5">
    <source>
        <dbReference type="Pfam" id="PF24568"/>
    </source>
</evidence>
<evidence type="ECO:0000313" key="7">
    <source>
        <dbReference type="Proteomes" id="UP000625210"/>
    </source>
</evidence>
<evidence type="ECO:0000259" key="4">
    <source>
        <dbReference type="Pfam" id="PF01551"/>
    </source>
</evidence>
<dbReference type="AlphaFoldDB" id="A0A8J2Y8X2"/>
<dbReference type="PANTHER" id="PTHR21666:SF289">
    <property type="entry name" value="L-ALA--D-GLU ENDOPEPTIDASE"/>
    <property type="match status" value="1"/>
</dbReference>
<dbReference type="Gene3D" id="6.10.250.3150">
    <property type="match status" value="1"/>
</dbReference>
<dbReference type="InterPro" id="IPR016047">
    <property type="entry name" value="M23ase_b-sheet_dom"/>
</dbReference>
<feature type="chain" id="PRO_5039050329" description="Murein DD-endopeptidase MepM and murein hydrolase activator NlpD, contain LysM domain" evidence="3">
    <location>
        <begin position="31"/>
        <end position="362"/>
    </location>
</feature>
<name>A0A8J2Y8X2_9BACL</name>
<dbReference type="SUPFAM" id="SSF57997">
    <property type="entry name" value="Tropomyosin"/>
    <property type="match status" value="1"/>
</dbReference>
<feature type="coiled-coil region" evidence="2">
    <location>
        <begin position="41"/>
        <end position="117"/>
    </location>
</feature>
<evidence type="ECO:0000256" key="3">
    <source>
        <dbReference type="SAM" id="SignalP"/>
    </source>
</evidence>
<reference evidence="6" key="1">
    <citation type="journal article" date="2014" name="Int. J. Syst. Evol. Microbiol.">
        <title>Complete genome sequence of Corynebacterium casei LMG S-19264T (=DSM 44701T), isolated from a smear-ripened cheese.</title>
        <authorList>
            <consortium name="US DOE Joint Genome Institute (JGI-PGF)"/>
            <person name="Walter F."/>
            <person name="Albersmeier A."/>
            <person name="Kalinowski J."/>
            <person name="Ruckert C."/>
        </authorList>
    </citation>
    <scope>NUCLEOTIDE SEQUENCE</scope>
    <source>
        <strain evidence="6">CGMCC 1.15179</strain>
    </source>
</reference>
<dbReference type="GO" id="GO:0004222">
    <property type="term" value="F:metalloendopeptidase activity"/>
    <property type="evidence" value="ECO:0007669"/>
    <property type="project" value="TreeGrafter"/>
</dbReference>
<comment type="caution">
    <text evidence="6">The sequence shown here is derived from an EMBL/GenBank/DDBJ whole genome shotgun (WGS) entry which is preliminary data.</text>
</comment>
<dbReference type="EMBL" id="BMHQ01000003">
    <property type="protein sequence ID" value="GGE10900.1"/>
    <property type="molecule type" value="Genomic_DNA"/>
</dbReference>
<dbReference type="SUPFAM" id="SSF51261">
    <property type="entry name" value="Duplicated hybrid motif"/>
    <property type="match status" value="1"/>
</dbReference>
<proteinExistence type="predicted"/>
<dbReference type="InterPro" id="IPR011055">
    <property type="entry name" value="Dup_hybrid_motif"/>
</dbReference>
<dbReference type="PANTHER" id="PTHR21666">
    <property type="entry name" value="PEPTIDASE-RELATED"/>
    <property type="match status" value="1"/>
</dbReference>
<dbReference type="Pfam" id="PF24568">
    <property type="entry name" value="CC_PcsB"/>
    <property type="match status" value="1"/>
</dbReference>
<evidence type="ECO:0000313" key="6">
    <source>
        <dbReference type="EMBL" id="GGE10900.1"/>
    </source>
</evidence>
<protein>
    <recommendedName>
        <fullName evidence="8">Murein DD-endopeptidase MepM and murein hydrolase activator NlpD, contain LysM domain</fullName>
    </recommendedName>
</protein>
<organism evidence="6 7">
    <name type="scientific">Marinithermofilum abyssi</name>
    <dbReference type="NCBI Taxonomy" id="1571185"/>
    <lineage>
        <taxon>Bacteria</taxon>
        <taxon>Bacillati</taxon>
        <taxon>Bacillota</taxon>
        <taxon>Bacilli</taxon>
        <taxon>Bacillales</taxon>
        <taxon>Thermoactinomycetaceae</taxon>
        <taxon>Marinithermofilum</taxon>
    </lineage>
</organism>
<feature type="coiled-coil region" evidence="2">
    <location>
        <begin position="160"/>
        <end position="226"/>
    </location>
</feature>
<keyword evidence="7" id="KW-1185">Reference proteome</keyword>
<dbReference type="InterPro" id="IPR050570">
    <property type="entry name" value="Cell_wall_metabolism_enzyme"/>
</dbReference>
<gene>
    <name evidence="6" type="ORF">GCM10011571_10260</name>
</gene>
<accession>A0A8J2Y8X2</accession>
<keyword evidence="2" id="KW-0175">Coiled coil</keyword>
<feature type="signal peptide" evidence="3">
    <location>
        <begin position="1"/>
        <end position="30"/>
    </location>
</feature>
<feature type="domain" description="Peptidoglycan hydrolase PcsB coiled-coil" evidence="5">
    <location>
        <begin position="99"/>
        <end position="166"/>
    </location>
</feature>
<dbReference type="CDD" id="cd12797">
    <property type="entry name" value="M23_peptidase"/>
    <property type="match status" value="1"/>
</dbReference>
<dbReference type="InterPro" id="IPR057309">
    <property type="entry name" value="PcsB_CC"/>
</dbReference>
<dbReference type="Gene3D" id="2.70.70.10">
    <property type="entry name" value="Glucose Permease (Domain IIA)"/>
    <property type="match status" value="1"/>
</dbReference>
<dbReference type="Pfam" id="PF01551">
    <property type="entry name" value="Peptidase_M23"/>
    <property type="match status" value="1"/>
</dbReference>
<sequence>MMKIRIVFVRGRFVRSLVVAVTAVSLMMTAVPSQSVEAKSKEELEKELDNNRTEQGKVKKDIAALKRDVEKKKSVLSKAEKALEKTEKALEKTEKDLKAAQKDVDRTEGEYKKVVRSMYINGQTANLESLLSAGSINEFLTRFEFLRLIVKRNYQVVKKYYDARDKVLKTKAELEKLQKKQKKEAQKAQEAFNKLMKEMQKNQDALKNLEHEESITKQEIQELGLENLKSGNFPYQGPLMRPVNGPITSGYGYRGSEFHTGIDFGNDIGTPIYAAANGKVIRSQSCSCGYGYYIMIDHGGGIFSLYAHMWATQARVSVGDVVRKGQQIAAVGNNGRSTGPHLHFEVHRGSPGNYTNPLPYME</sequence>
<reference evidence="6" key="2">
    <citation type="submission" date="2020-09" db="EMBL/GenBank/DDBJ databases">
        <authorList>
            <person name="Sun Q."/>
            <person name="Zhou Y."/>
        </authorList>
    </citation>
    <scope>NUCLEOTIDE SEQUENCE</scope>
    <source>
        <strain evidence="6">CGMCC 1.15179</strain>
    </source>
</reference>